<feature type="compositionally biased region" description="Polar residues" evidence="2">
    <location>
        <begin position="15"/>
        <end position="33"/>
    </location>
</feature>
<dbReference type="AlphaFoldDB" id="A0A250WP11"/>
<reference evidence="3 4" key="1">
    <citation type="submission" date="2017-08" db="EMBL/GenBank/DDBJ databases">
        <title>Acidophilic green algal genome provides insights into adaptation to an acidic environment.</title>
        <authorList>
            <person name="Hirooka S."/>
            <person name="Hirose Y."/>
            <person name="Kanesaki Y."/>
            <person name="Higuchi S."/>
            <person name="Fujiwara T."/>
            <person name="Onuma R."/>
            <person name="Era A."/>
            <person name="Ohbayashi R."/>
            <person name="Uzuka A."/>
            <person name="Nozaki H."/>
            <person name="Yoshikawa H."/>
            <person name="Miyagishima S.Y."/>
        </authorList>
    </citation>
    <scope>NUCLEOTIDE SEQUENCE [LARGE SCALE GENOMIC DNA]</scope>
    <source>
        <strain evidence="3 4">NIES-2499</strain>
    </source>
</reference>
<comment type="caution">
    <text evidence="3">The sequence shown here is derived from an EMBL/GenBank/DDBJ whole genome shotgun (WGS) entry which is preliminary data.</text>
</comment>
<dbReference type="EMBL" id="BEGY01000001">
    <property type="protein sequence ID" value="GAX72558.1"/>
    <property type="molecule type" value="Genomic_DNA"/>
</dbReference>
<name>A0A250WP11_9CHLO</name>
<accession>A0A250WP11</accession>
<feature type="region of interest" description="Disordered" evidence="2">
    <location>
        <begin position="691"/>
        <end position="715"/>
    </location>
</feature>
<evidence type="ECO:0000256" key="1">
    <source>
        <dbReference type="SAM" id="Coils"/>
    </source>
</evidence>
<organism evidence="3 4">
    <name type="scientific">Chlamydomonas eustigma</name>
    <dbReference type="NCBI Taxonomy" id="1157962"/>
    <lineage>
        <taxon>Eukaryota</taxon>
        <taxon>Viridiplantae</taxon>
        <taxon>Chlorophyta</taxon>
        <taxon>core chlorophytes</taxon>
        <taxon>Chlorophyceae</taxon>
        <taxon>CS clade</taxon>
        <taxon>Chlamydomonadales</taxon>
        <taxon>Chlamydomonadaceae</taxon>
        <taxon>Chlamydomonas</taxon>
    </lineage>
</organism>
<gene>
    <name evidence="3" type="ORF">CEUSTIGMA_g14.t1</name>
</gene>
<keyword evidence="1" id="KW-0175">Coiled coil</keyword>
<feature type="coiled-coil region" evidence="1">
    <location>
        <begin position="158"/>
        <end position="192"/>
    </location>
</feature>
<sequence>MGGGLSKKNKGAPALSSSIISSRLQDFEQQSADGSRPYPSLSHQSVNPLHAISHQEQEIGLSPGASTLKDLQTLVTKLQHQITVLQDDHEAVKHQLKEMITEQQQQVDGSLNPGNLSSMHVRTRGDSYNSLRLGGDPSSMFGGVDELRVRTMVIEGCHSELKERLGKLEGTVSQVKEALEGERAEKEFAKQLARVHESGMVPAPVRLSQHTMAAALGPLSHLRLGSPTPSRVSVAGSTISDAASSCTRDAPAGNLLPPPSQFPKSKPPRERRRLLQEPRSTVNPKPAASASGHHQGKLLQAGPAGRTDQRGYSLSAGGGVASTASRQPLAVAPSSLSGPTLWGGSNLKHEGLSHQGLGYPLDKVEEEASAGALAPGWSFAGGAVSPGYGRRGMPATASGGGGCDGKREDGRAGGGGFLVSSVVAPGLQLGGRAGVVSPPRLSPLREIMGKQVQARGNSGYEEVEALRGASNSGIQPRPGALNAGSIYPAAGAVLPQILPQVGQVSEWLPEHSAGRGDIIGGGGRAVGAEGGGGRAVGAEGWKPHAADFKSSGGKKDSMNRQRIRAGALAPSVTSGHSSASDREDVQPNIGGKALRILVLPASGFTSPSLVGAGYSIDAEGDGKLLSMGTKHADDMEVVAEDSSVFDFGGGSDNMQADVTRMHVGKHGGEDLNSVKRYGTFFPSDLALAQQMRQGGGPRAAQSLLGSGPKEFLSKS</sequence>
<evidence type="ECO:0000256" key="2">
    <source>
        <dbReference type="SAM" id="MobiDB-lite"/>
    </source>
</evidence>
<keyword evidence="4" id="KW-1185">Reference proteome</keyword>
<evidence type="ECO:0000313" key="4">
    <source>
        <dbReference type="Proteomes" id="UP000232323"/>
    </source>
</evidence>
<feature type="region of interest" description="Disordered" evidence="2">
    <location>
        <begin position="243"/>
        <end position="320"/>
    </location>
</feature>
<feature type="region of interest" description="Disordered" evidence="2">
    <location>
        <begin position="567"/>
        <end position="586"/>
    </location>
</feature>
<protein>
    <submittedName>
        <fullName evidence="3">Uncharacterized protein</fullName>
    </submittedName>
</protein>
<evidence type="ECO:0000313" key="3">
    <source>
        <dbReference type="EMBL" id="GAX72558.1"/>
    </source>
</evidence>
<proteinExistence type="predicted"/>
<dbReference type="Proteomes" id="UP000232323">
    <property type="component" value="Unassembled WGS sequence"/>
</dbReference>
<feature type="region of interest" description="Disordered" evidence="2">
    <location>
        <begin position="1"/>
        <end position="44"/>
    </location>
</feature>